<dbReference type="SUPFAM" id="SSF51316">
    <property type="entry name" value="Mss4-like"/>
    <property type="match status" value="1"/>
</dbReference>
<dbReference type="OrthoDB" id="9805575at2"/>
<dbReference type="EMBL" id="PQGD01000011">
    <property type="protein sequence ID" value="POP48128.1"/>
    <property type="molecule type" value="Genomic_DNA"/>
</dbReference>
<comment type="caution">
    <text evidence="6">The sequence shown here is derived from an EMBL/GenBank/DDBJ whole genome shotgun (WGS) entry which is preliminary data.</text>
</comment>
<dbReference type="Pfam" id="PF04828">
    <property type="entry name" value="GFA"/>
    <property type="match status" value="1"/>
</dbReference>
<dbReference type="AlphaFoldDB" id="A0A2P5GNK6"/>
<evidence type="ECO:0000313" key="7">
    <source>
        <dbReference type="Proteomes" id="UP000237073"/>
    </source>
</evidence>
<evidence type="ECO:0000259" key="4">
    <source>
        <dbReference type="PROSITE" id="PS51891"/>
    </source>
</evidence>
<dbReference type="GO" id="GO:0046872">
    <property type="term" value="F:metal ion binding"/>
    <property type="evidence" value="ECO:0007669"/>
    <property type="project" value="UniProtKB-KW"/>
</dbReference>
<keyword evidence="3" id="KW-0862">Zinc</keyword>
<accession>A0A2P5GNK6</accession>
<dbReference type="EMBL" id="PQGE01000013">
    <property type="protein sequence ID" value="POP43660.1"/>
    <property type="molecule type" value="Genomic_DNA"/>
</dbReference>
<reference evidence="7 8" key="1">
    <citation type="submission" date="2018-01" db="EMBL/GenBank/DDBJ databases">
        <title>Superficieibacter electus gen. nov., sp. nov., an extended-spectrum beta-lactamase possessing member of the Enterobacteriaceae family, isolated from intensive care unit surfaces.</title>
        <authorList>
            <person name="Potter R.F."/>
            <person name="D'Souza A.W."/>
        </authorList>
    </citation>
    <scope>NUCLEOTIDE SEQUENCE [LARGE SCALE GENOMIC DNA]</scope>
    <source>
        <strain evidence="6 8">BP-1</strain>
        <strain evidence="5 7">BP-2</strain>
    </source>
</reference>
<keyword evidence="7" id="KW-1185">Reference proteome</keyword>
<name>A0A2P5GNK6_9ENTR</name>
<protein>
    <submittedName>
        <fullName evidence="6">Aldehyde-activating protein</fullName>
    </submittedName>
</protein>
<evidence type="ECO:0000256" key="2">
    <source>
        <dbReference type="ARBA" id="ARBA00022723"/>
    </source>
</evidence>
<dbReference type="InterPro" id="IPR006913">
    <property type="entry name" value="CENP-V/GFA"/>
</dbReference>
<dbReference type="InterPro" id="IPR052355">
    <property type="entry name" value="CENP-V-like"/>
</dbReference>
<gene>
    <name evidence="6" type="ORF">CHU32_14940</name>
    <name evidence="5" type="ORF">CHU33_15650</name>
</gene>
<dbReference type="PANTHER" id="PTHR28620:SF1">
    <property type="entry name" value="CENP-V_GFA DOMAIN-CONTAINING PROTEIN"/>
    <property type="match status" value="1"/>
</dbReference>
<dbReference type="Proteomes" id="UP000247005">
    <property type="component" value="Unassembled WGS sequence"/>
</dbReference>
<evidence type="ECO:0000313" key="6">
    <source>
        <dbReference type="EMBL" id="POP48128.1"/>
    </source>
</evidence>
<evidence type="ECO:0000256" key="3">
    <source>
        <dbReference type="ARBA" id="ARBA00022833"/>
    </source>
</evidence>
<evidence type="ECO:0000256" key="1">
    <source>
        <dbReference type="ARBA" id="ARBA00005495"/>
    </source>
</evidence>
<dbReference type="GO" id="GO:0016846">
    <property type="term" value="F:carbon-sulfur lyase activity"/>
    <property type="evidence" value="ECO:0007669"/>
    <property type="project" value="InterPro"/>
</dbReference>
<sequence>MTTSLEPHRGQCHCGAVQFEVKLSDSFNTIRRCTCSYCRMRGAVVVSAEAGGITFFRGEEVLTSYRFNTGKAQHFFCSRCGIYTYHQRRSNPNQFGVNVACLEGVSPFDFPAVPVYDGVNHPNDNNGVSLLAGTLIFRPTEKDQTGA</sequence>
<comment type="similarity">
    <text evidence="1">Belongs to the Gfa family.</text>
</comment>
<organism evidence="6 8">
    <name type="scientific">Superficieibacter electus</name>
    <dbReference type="NCBI Taxonomy" id="2022662"/>
    <lineage>
        <taxon>Bacteria</taxon>
        <taxon>Pseudomonadati</taxon>
        <taxon>Pseudomonadota</taxon>
        <taxon>Gammaproteobacteria</taxon>
        <taxon>Enterobacterales</taxon>
        <taxon>Enterobacteriaceae</taxon>
        <taxon>Superficieibacter</taxon>
    </lineage>
</organism>
<dbReference type="PANTHER" id="PTHR28620">
    <property type="entry name" value="CENTROMERE PROTEIN V"/>
    <property type="match status" value="1"/>
</dbReference>
<dbReference type="Proteomes" id="UP000237073">
    <property type="component" value="Unassembled WGS sequence"/>
</dbReference>
<keyword evidence="2" id="KW-0479">Metal-binding</keyword>
<evidence type="ECO:0000313" key="5">
    <source>
        <dbReference type="EMBL" id="POP43660.1"/>
    </source>
</evidence>
<feature type="domain" description="CENP-V/GFA" evidence="4">
    <location>
        <begin position="8"/>
        <end position="117"/>
    </location>
</feature>
<proteinExistence type="inferred from homology"/>
<dbReference type="InterPro" id="IPR011057">
    <property type="entry name" value="Mss4-like_sf"/>
</dbReference>
<evidence type="ECO:0000313" key="8">
    <source>
        <dbReference type="Proteomes" id="UP000247005"/>
    </source>
</evidence>
<dbReference type="PROSITE" id="PS51891">
    <property type="entry name" value="CENP_V_GFA"/>
    <property type="match status" value="1"/>
</dbReference>
<dbReference type="RefSeq" id="WP_103676999.1">
    <property type="nucleotide sequence ID" value="NZ_PQGD01000011.1"/>
</dbReference>
<dbReference type="Gene3D" id="2.170.150.70">
    <property type="match status" value="1"/>
</dbReference>